<dbReference type="EMBL" id="AKHW03002195">
    <property type="protein sequence ID" value="KYO39481.1"/>
    <property type="molecule type" value="Genomic_DNA"/>
</dbReference>
<name>A0A151NRJ7_ALLMI</name>
<reference evidence="1 2" key="1">
    <citation type="journal article" date="2012" name="Genome Biol.">
        <title>Sequencing three crocodilian genomes to illuminate the evolution of archosaurs and amniotes.</title>
        <authorList>
            <person name="St John J.A."/>
            <person name="Braun E.L."/>
            <person name="Isberg S.R."/>
            <person name="Miles L.G."/>
            <person name="Chong A.Y."/>
            <person name="Gongora J."/>
            <person name="Dalzell P."/>
            <person name="Moran C."/>
            <person name="Bed'hom B."/>
            <person name="Abzhanov A."/>
            <person name="Burgess S.C."/>
            <person name="Cooksey A.M."/>
            <person name="Castoe T.A."/>
            <person name="Crawford N.G."/>
            <person name="Densmore L.D."/>
            <person name="Drew J.C."/>
            <person name="Edwards S.V."/>
            <person name="Faircloth B.C."/>
            <person name="Fujita M.K."/>
            <person name="Greenwold M.J."/>
            <person name="Hoffmann F.G."/>
            <person name="Howard J.M."/>
            <person name="Iguchi T."/>
            <person name="Janes D.E."/>
            <person name="Khan S.Y."/>
            <person name="Kohno S."/>
            <person name="de Koning A.J."/>
            <person name="Lance S.L."/>
            <person name="McCarthy F.M."/>
            <person name="McCormack J.E."/>
            <person name="Merchant M.E."/>
            <person name="Peterson D.G."/>
            <person name="Pollock D.D."/>
            <person name="Pourmand N."/>
            <person name="Raney B.J."/>
            <person name="Roessler K.A."/>
            <person name="Sanford J.R."/>
            <person name="Sawyer R.H."/>
            <person name="Schmidt C.J."/>
            <person name="Triplett E.W."/>
            <person name="Tuberville T.D."/>
            <person name="Venegas-Anaya M."/>
            <person name="Howard J.T."/>
            <person name="Jarvis E.D."/>
            <person name="Guillette L.J.Jr."/>
            <person name="Glenn T.C."/>
            <person name="Green R.E."/>
            <person name="Ray D.A."/>
        </authorList>
    </citation>
    <scope>NUCLEOTIDE SEQUENCE [LARGE SCALE GENOMIC DNA]</scope>
    <source>
        <strain evidence="1">KSC_2009_1</strain>
    </source>
</reference>
<dbReference type="Proteomes" id="UP000050525">
    <property type="component" value="Unassembled WGS sequence"/>
</dbReference>
<organism evidence="1 2">
    <name type="scientific">Alligator mississippiensis</name>
    <name type="common">American alligator</name>
    <dbReference type="NCBI Taxonomy" id="8496"/>
    <lineage>
        <taxon>Eukaryota</taxon>
        <taxon>Metazoa</taxon>
        <taxon>Chordata</taxon>
        <taxon>Craniata</taxon>
        <taxon>Vertebrata</taxon>
        <taxon>Euteleostomi</taxon>
        <taxon>Archelosauria</taxon>
        <taxon>Archosauria</taxon>
        <taxon>Crocodylia</taxon>
        <taxon>Alligatoridae</taxon>
        <taxon>Alligatorinae</taxon>
        <taxon>Alligator</taxon>
    </lineage>
</organism>
<gene>
    <name evidence="1" type="ORF">Y1Q_0021118</name>
</gene>
<keyword evidence="2" id="KW-1185">Reference proteome</keyword>
<evidence type="ECO:0000313" key="2">
    <source>
        <dbReference type="Proteomes" id="UP000050525"/>
    </source>
</evidence>
<dbReference type="AlphaFoldDB" id="A0A151NRJ7"/>
<protein>
    <submittedName>
        <fullName evidence="1">Uncharacterized protein</fullName>
    </submittedName>
</protein>
<evidence type="ECO:0000313" key="1">
    <source>
        <dbReference type="EMBL" id="KYO39481.1"/>
    </source>
</evidence>
<comment type="caution">
    <text evidence="1">The sequence shown here is derived from an EMBL/GenBank/DDBJ whole genome shotgun (WGS) entry which is preliminary data.</text>
</comment>
<accession>A0A151NRJ7</accession>
<sequence length="67" mass="7777">MTKLWLVTVAGLDFSSRLDGPPHSCFRSAVDIPDWETEANRNSQNAMNREYDLFLERKCTVDLREET</sequence>
<proteinExistence type="predicted"/>